<dbReference type="SUPFAM" id="SSF55073">
    <property type="entry name" value="Nucleotide cyclase"/>
    <property type="match status" value="1"/>
</dbReference>
<dbReference type="PANTHER" id="PTHR33121:SF70">
    <property type="entry name" value="SIGNALING PROTEIN YKOW"/>
    <property type="match status" value="1"/>
</dbReference>
<reference evidence="4 5" key="1">
    <citation type="submission" date="2018-05" db="EMBL/GenBank/DDBJ databases">
        <title>Genomic Encyclopedia of Type Strains, Phase IV (KMG-IV): sequencing the most valuable type-strain genomes for metagenomic binning, comparative biology and taxonomic classification.</title>
        <authorList>
            <person name="Goeker M."/>
        </authorList>
    </citation>
    <scope>NUCLEOTIDE SEQUENCE [LARGE SCALE GENOMIC DNA]</scope>
    <source>
        <strain evidence="4 5">DSM 103371</strain>
    </source>
</reference>
<evidence type="ECO:0000313" key="5">
    <source>
        <dbReference type="Proteomes" id="UP000245390"/>
    </source>
</evidence>
<name>A0A316G1Z5_9RHOB</name>
<dbReference type="SMART" id="SM00267">
    <property type="entry name" value="GGDEF"/>
    <property type="match status" value="1"/>
</dbReference>
<feature type="domain" description="GGDEF" evidence="3">
    <location>
        <begin position="57"/>
        <end position="192"/>
    </location>
</feature>
<dbReference type="SUPFAM" id="SSF141868">
    <property type="entry name" value="EAL domain-like"/>
    <property type="match status" value="1"/>
</dbReference>
<dbReference type="PROSITE" id="PS50887">
    <property type="entry name" value="GGDEF"/>
    <property type="match status" value="1"/>
</dbReference>
<evidence type="ECO:0000259" key="2">
    <source>
        <dbReference type="PROSITE" id="PS50883"/>
    </source>
</evidence>
<dbReference type="InterPro" id="IPR043128">
    <property type="entry name" value="Rev_trsase/Diguanyl_cyclase"/>
</dbReference>
<dbReference type="EMBL" id="QGGV01000009">
    <property type="protein sequence ID" value="PWK54964.1"/>
    <property type="molecule type" value="Genomic_DNA"/>
</dbReference>
<dbReference type="PROSITE" id="PS50883">
    <property type="entry name" value="EAL"/>
    <property type="match status" value="1"/>
</dbReference>
<dbReference type="NCBIfam" id="TIGR00254">
    <property type="entry name" value="GGDEF"/>
    <property type="match status" value="1"/>
</dbReference>
<dbReference type="InterPro" id="IPR035919">
    <property type="entry name" value="EAL_sf"/>
</dbReference>
<dbReference type="RefSeq" id="WP_164721770.1">
    <property type="nucleotide sequence ID" value="NZ_CP034588.1"/>
</dbReference>
<dbReference type="InterPro" id="IPR029787">
    <property type="entry name" value="Nucleotide_cyclase"/>
</dbReference>
<keyword evidence="5" id="KW-1185">Reference proteome</keyword>
<evidence type="ECO:0000313" key="4">
    <source>
        <dbReference type="EMBL" id="PWK54964.1"/>
    </source>
</evidence>
<dbReference type="InterPro" id="IPR050706">
    <property type="entry name" value="Cyclic-di-GMP_PDE-like"/>
</dbReference>
<sequence>MLVAAVALPLALAVLSALNRVSPVLTSERDAQTGLILRDGLIAWADAAIANAHQANRQVAVMCLSIDDIDGLEERFGRSMRDAVLREATERIQAFLRDDDIMARISPGFAIGLRNVRQPETEMLLQLARRLQSVFDDPFSEGPTRTFCSLSLGIAAECHVKGGCGANVVAGAQRACELATVSGPGSVRVYYEGLSSSRAHERDVARELSTALDTGEIYAWFQPQVRTDTREITGFEALARWEHPERGLVSPNSFLHDIEKAGLSQRLAEVILKHSLTALNAWDAAGYRVPTVSVNFSGEELRNPRLPDYVRWELDRHDLLPERLVIEVLESVVAESSEDVISRTLTALSQHGCLIDLDDFGTGFTSLINIRRFNVSRIKIDRSLVTHADRDADQRKMLSALLAFSEMLGIDALAEGVETEAEVEALNALGCAEIQGYVTARPMPLGETLLWLDDNGFAPQDDAVVVPRRTGRYA</sequence>
<gene>
    <name evidence="4" type="ORF">C8D95_10950</name>
</gene>
<dbReference type="PANTHER" id="PTHR33121">
    <property type="entry name" value="CYCLIC DI-GMP PHOSPHODIESTERASE PDEF"/>
    <property type="match status" value="1"/>
</dbReference>
<dbReference type="InterPro" id="IPR001633">
    <property type="entry name" value="EAL_dom"/>
</dbReference>
<dbReference type="GO" id="GO:0071111">
    <property type="term" value="F:cyclic-guanylate-specific phosphodiesterase activity"/>
    <property type="evidence" value="ECO:0007669"/>
    <property type="project" value="InterPro"/>
</dbReference>
<dbReference type="Gene3D" id="3.20.20.450">
    <property type="entry name" value="EAL domain"/>
    <property type="match status" value="1"/>
</dbReference>
<protein>
    <submittedName>
        <fullName evidence="4">Diguanylate cyclase/phosphodiesterase</fullName>
    </submittedName>
</protein>
<dbReference type="AlphaFoldDB" id="A0A316G1Z5"/>
<dbReference type="Pfam" id="PF00563">
    <property type="entry name" value="EAL"/>
    <property type="match status" value="1"/>
</dbReference>
<evidence type="ECO:0000259" key="3">
    <source>
        <dbReference type="PROSITE" id="PS50887"/>
    </source>
</evidence>
<feature type="domain" description="EAL" evidence="2">
    <location>
        <begin position="201"/>
        <end position="456"/>
    </location>
</feature>
<accession>A0A316G1Z5</accession>
<proteinExistence type="predicted"/>
<comment type="caution">
    <text evidence="4">The sequence shown here is derived from an EMBL/GenBank/DDBJ whole genome shotgun (WGS) entry which is preliminary data.</text>
</comment>
<dbReference type="Gene3D" id="3.30.70.270">
    <property type="match status" value="1"/>
</dbReference>
<dbReference type="InterPro" id="IPR000160">
    <property type="entry name" value="GGDEF_dom"/>
</dbReference>
<keyword evidence="1" id="KW-0732">Signal</keyword>
<dbReference type="SMART" id="SM00052">
    <property type="entry name" value="EAL"/>
    <property type="match status" value="1"/>
</dbReference>
<dbReference type="CDD" id="cd01948">
    <property type="entry name" value="EAL"/>
    <property type="match status" value="1"/>
</dbReference>
<organism evidence="4 5">
    <name type="scientific">Silicimonas algicola</name>
    <dbReference type="NCBI Taxonomy" id="1826607"/>
    <lineage>
        <taxon>Bacteria</taxon>
        <taxon>Pseudomonadati</taxon>
        <taxon>Pseudomonadota</taxon>
        <taxon>Alphaproteobacteria</taxon>
        <taxon>Rhodobacterales</taxon>
        <taxon>Paracoccaceae</taxon>
    </lineage>
</organism>
<feature type="chain" id="PRO_5016451019" evidence="1">
    <location>
        <begin position="20"/>
        <end position="474"/>
    </location>
</feature>
<feature type="signal peptide" evidence="1">
    <location>
        <begin position="1"/>
        <end position="19"/>
    </location>
</feature>
<evidence type="ECO:0000256" key="1">
    <source>
        <dbReference type="SAM" id="SignalP"/>
    </source>
</evidence>
<dbReference type="Pfam" id="PF00990">
    <property type="entry name" value="GGDEF"/>
    <property type="match status" value="1"/>
</dbReference>
<dbReference type="Proteomes" id="UP000245390">
    <property type="component" value="Unassembled WGS sequence"/>
</dbReference>